<dbReference type="AlphaFoldDB" id="A0A9J6P5K2"/>
<dbReference type="Gene3D" id="3.40.50.1000">
    <property type="entry name" value="HAD superfamily/HAD-like"/>
    <property type="match status" value="1"/>
</dbReference>
<evidence type="ECO:0000313" key="3">
    <source>
        <dbReference type="Proteomes" id="UP001056429"/>
    </source>
</evidence>
<dbReference type="EMBL" id="JAGSOJ010000004">
    <property type="protein sequence ID" value="MCM1991516.1"/>
    <property type="molecule type" value="Genomic_DNA"/>
</dbReference>
<reference evidence="2" key="1">
    <citation type="journal article" date="2021" name="mSystems">
        <title>Bacteria and Archaea Synergistically Convert Glycine Betaine to Biogenic Methane in the Formosa Cold Seep of the South China Sea.</title>
        <authorList>
            <person name="Li L."/>
            <person name="Zhang W."/>
            <person name="Zhang S."/>
            <person name="Song L."/>
            <person name="Sun Q."/>
            <person name="Zhang H."/>
            <person name="Xiang H."/>
            <person name="Dong X."/>
        </authorList>
    </citation>
    <scope>NUCLEOTIDE SEQUENCE</scope>
    <source>
        <strain evidence="2">ZWT</strain>
    </source>
</reference>
<dbReference type="SFLD" id="SFLDS00003">
    <property type="entry name" value="Haloacid_Dehalogenase"/>
    <property type="match status" value="1"/>
</dbReference>
<sequence>MNLINGYKAVFFDLFFTLANPVYSDDSIENEYNILTIEKRIWEEVSEKQYYERGIGQLKDPYIIVQNIAFEINSEISKDKLIQATKARINRFKKCLLEIDSDTINTISKIKGLQKKIGLISNADCIDKLGWMDSPLVNYFDTSIFSCDVGAMKPDKRIYEVALNSIKEHSSDCLYVGDGGNSELKTAKELGMTTVLTTNHIKSLWPEKISEIEKYADYKIDGLNELLEL</sequence>
<dbReference type="InterPro" id="IPR006439">
    <property type="entry name" value="HAD-SF_hydro_IA"/>
</dbReference>
<gene>
    <name evidence="2" type="ORF">KDK92_17410</name>
</gene>
<protein>
    <submittedName>
        <fullName evidence="2">HAD family hydrolase</fullName>
    </submittedName>
</protein>
<dbReference type="RefSeq" id="WP_250860637.1">
    <property type="nucleotide sequence ID" value="NZ_JAGSOJ010000004.1"/>
</dbReference>
<dbReference type="InterPro" id="IPR036412">
    <property type="entry name" value="HAD-like_sf"/>
</dbReference>
<accession>A0A9J6P5K2</accession>
<reference evidence="2" key="2">
    <citation type="submission" date="2021-04" db="EMBL/GenBank/DDBJ databases">
        <authorList>
            <person name="Dong X."/>
        </authorList>
    </citation>
    <scope>NUCLEOTIDE SEQUENCE</scope>
    <source>
        <strain evidence="2">ZWT</strain>
    </source>
</reference>
<keyword evidence="1 2" id="KW-0378">Hydrolase</keyword>
<keyword evidence="3" id="KW-1185">Reference proteome</keyword>
<proteinExistence type="predicted"/>
<comment type="caution">
    <text evidence="2">The sequence shown here is derived from an EMBL/GenBank/DDBJ whole genome shotgun (WGS) entry which is preliminary data.</text>
</comment>
<dbReference type="GO" id="GO:0016787">
    <property type="term" value="F:hydrolase activity"/>
    <property type="evidence" value="ECO:0007669"/>
    <property type="project" value="UniProtKB-KW"/>
</dbReference>
<dbReference type="NCBIfam" id="TIGR01509">
    <property type="entry name" value="HAD-SF-IA-v3"/>
    <property type="match status" value="1"/>
</dbReference>
<dbReference type="InterPro" id="IPR051540">
    <property type="entry name" value="S-2-haloacid_dehalogenase"/>
</dbReference>
<evidence type="ECO:0000256" key="1">
    <source>
        <dbReference type="ARBA" id="ARBA00022801"/>
    </source>
</evidence>
<dbReference type="Proteomes" id="UP001056429">
    <property type="component" value="Unassembled WGS sequence"/>
</dbReference>
<dbReference type="Pfam" id="PF00702">
    <property type="entry name" value="Hydrolase"/>
    <property type="match status" value="1"/>
</dbReference>
<dbReference type="PRINTS" id="PR00413">
    <property type="entry name" value="HADHALOGNASE"/>
</dbReference>
<name>A0A9J6P5K2_9CLOT</name>
<dbReference type="PANTHER" id="PTHR43316">
    <property type="entry name" value="HYDROLASE, HALOACID DELAHOGENASE-RELATED"/>
    <property type="match status" value="1"/>
</dbReference>
<dbReference type="SFLD" id="SFLDG01129">
    <property type="entry name" value="C1.5:_HAD__Beta-PGM__Phosphata"/>
    <property type="match status" value="1"/>
</dbReference>
<evidence type="ECO:0000313" key="2">
    <source>
        <dbReference type="EMBL" id="MCM1991516.1"/>
    </source>
</evidence>
<dbReference type="InterPro" id="IPR023214">
    <property type="entry name" value="HAD_sf"/>
</dbReference>
<organism evidence="2 3">
    <name type="scientific">Oceanirhabdus seepicola</name>
    <dbReference type="NCBI Taxonomy" id="2828781"/>
    <lineage>
        <taxon>Bacteria</taxon>
        <taxon>Bacillati</taxon>
        <taxon>Bacillota</taxon>
        <taxon>Clostridia</taxon>
        <taxon>Eubacteriales</taxon>
        <taxon>Clostridiaceae</taxon>
        <taxon>Oceanirhabdus</taxon>
    </lineage>
</organism>
<dbReference type="SUPFAM" id="SSF56784">
    <property type="entry name" value="HAD-like"/>
    <property type="match status" value="1"/>
</dbReference>